<gene>
    <name evidence="1" type="ORF">ADIMK_3796</name>
</gene>
<protein>
    <recommendedName>
        <fullName evidence="3">Antitoxin Xre/MbcA/ParS-like toxin-binding domain-containing protein</fullName>
    </recommendedName>
</protein>
<dbReference type="EMBL" id="JMQN01000057">
    <property type="protein sequence ID" value="KEA62135.1"/>
    <property type="molecule type" value="Genomic_DNA"/>
</dbReference>
<sequence>MSSGLTDVLHVLIQWQCTPNQALAILKLDPDQPFPAVFNEEQCERVTFVLNIHSGLSTLFDDPEDVYGYMSSPHDDPYYEGKSPLELITTGDLTVFERVCWHIDAMRVL</sequence>
<reference evidence="1 2" key="1">
    <citation type="submission" date="2014-04" db="EMBL/GenBank/DDBJ databases">
        <title>Marinobacterium kochiensis sp. nov., isolated from sediment sample collected from Kochi backwaters in Kerala, India.</title>
        <authorList>
            <person name="Singh A."/>
            <person name="Pinnaka A.K."/>
        </authorList>
    </citation>
    <scope>NUCLEOTIDE SEQUENCE [LARGE SCALE GENOMIC DNA]</scope>
    <source>
        <strain evidence="1 2">AK27</strain>
    </source>
</reference>
<accession>A0A081FUD0</accession>
<evidence type="ECO:0000313" key="2">
    <source>
        <dbReference type="Proteomes" id="UP000028252"/>
    </source>
</evidence>
<dbReference type="Proteomes" id="UP000028252">
    <property type="component" value="Unassembled WGS sequence"/>
</dbReference>
<dbReference type="STRING" id="1232683.ADIMK_3796"/>
<dbReference type="AlphaFoldDB" id="A0A081FUD0"/>
<dbReference type="eggNOG" id="COG5642">
    <property type="taxonomic scope" value="Bacteria"/>
</dbReference>
<evidence type="ECO:0000313" key="1">
    <source>
        <dbReference type="EMBL" id="KEA62135.1"/>
    </source>
</evidence>
<proteinExistence type="predicted"/>
<dbReference type="OrthoDB" id="117888at2"/>
<dbReference type="RefSeq" id="WP_051693124.1">
    <property type="nucleotide sequence ID" value="NZ_JMQN01000057.1"/>
</dbReference>
<dbReference type="PATRIC" id="fig|1232683.4.peg.3737"/>
<organism evidence="1 2">
    <name type="scientific">Marinobacterium lacunae</name>
    <dbReference type="NCBI Taxonomy" id="1232683"/>
    <lineage>
        <taxon>Bacteria</taxon>
        <taxon>Pseudomonadati</taxon>
        <taxon>Pseudomonadota</taxon>
        <taxon>Gammaproteobacteria</taxon>
        <taxon>Oceanospirillales</taxon>
        <taxon>Oceanospirillaceae</taxon>
        <taxon>Marinobacterium</taxon>
    </lineage>
</organism>
<keyword evidence="2" id="KW-1185">Reference proteome</keyword>
<comment type="caution">
    <text evidence="1">The sequence shown here is derived from an EMBL/GenBank/DDBJ whole genome shotgun (WGS) entry which is preliminary data.</text>
</comment>
<name>A0A081FUD0_9GAMM</name>
<evidence type="ECO:0008006" key="3">
    <source>
        <dbReference type="Google" id="ProtNLM"/>
    </source>
</evidence>